<evidence type="ECO:0000313" key="2">
    <source>
        <dbReference type="Proteomes" id="UP000295252"/>
    </source>
</evidence>
<keyword evidence="2" id="KW-1185">Reference proteome</keyword>
<accession>A0A068VKR3</accession>
<dbReference type="Gramene" id="CDP21420">
    <property type="protein sequence ID" value="CDP21420"/>
    <property type="gene ID" value="GSCOC_T00007279001"/>
</dbReference>
<dbReference type="InParanoid" id="A0A068VKR3"/>
<proteinExistence type="predicted"/>
<protein>
    <submittedName>
        <fullName evidence="1">DH200=94 genomic scaffold, scaffold_3994</fullName>
    </submittedName>
</protein>
<dbReference type="EMBL" id="HG743078">
    <property type="protein sequence ID" value="CDP21420.1"/>
    <property type="molecule type" value="Genomic_DNA"/>
</dbReference>
<organism evidence="1 2">
    <name type="scientific">Coffea canephora</name>
    <name type="common">Robusta coffee</name>
    <dbReference type="NCBI Taxonomy" id="49390"/>
    <lineage>
        <taxon>Eukaryota</taxon>
        <taxon>Viridiplantae</taxon>
        <taxon>Streptophyta</taxon>
        <taxon>Embryophyta</taxon>
        <taxon>Tracheophyta</taxon>
        <taxon>Spermatophyta</taxon>
        <taxon>Magnoliopsida</taxon>
        <taxon>eudicotyledons</taxon>
        <taxon>Gunneridae</taxon>
        <taxon>Pentapetalae</taxon>
        <taxon>asterids</taxon>
        <taxon>lamiids</taxon>
        <taxon>Gentianales</taxon>
        <taxon>Rubiaceae</taxon>
        <taxon>Ixoroideae</taxon>
        <taxon>Gardenieae complex</taxon>
        <taxon>Bertiereae - Coffeeae clade</taxon>
        <taxon>Coffeeae</taxon>
        <taxon>Coffea</taxon>
    </lineage>
</organism>
<dbReference type="Proteomes" id="UP000295252">
    <property type="component" value="Unassembled WGS sequence"/>
</dbReference>
<name>A0A068VKR3_COFCA</name>
<evidence type="ECO:0000313" key="1">
    <source>
        <dbReference type="EMBL" id="CDP21420.1"/>
    </source>
</evidence>
<dbReference type="AlphaFoldDB" id="A0A068VKR3"/>
<reference evidence="2" key="1">
    <citation type="journal article" date="2014" name="Science">
        <title>The coffee genome provides insight into the convergent evolution of caffeine biosynthesis.</title>
        <authorList>
            <person name="Denoeud F."/>
            <person name="Carretero-Paulet L."/>
            <person name="Dereeper A."/>
            <person name="Droc G."/>
            <person name="Guyot R."/>
            <person name="Pietrella M."/>
            <person name="Zheng C."/>
            <person name="Alberti A."/>
            <person name="Anthony F."/>
            <person name="Aprea G."/>
            <person name="Aury J.M."/>
            <person name="Bento P."/>
            <person name="Bernard M."/>
            <person name="Bocs S."/>
            <person name="Campa C."/>
            <person name="Cenci A."/>
            <person name="Combes M.C."/>
            <person name="Crouzillat D."/>
            <person name="Da Silva C."/>
            <person name="Daddiego L."/>
            <person name="De Bellis F."/>
            <person name="Dussert S."/>
            <person name="Garsmeur O."/>
            <person name="Gayraud T."/>
            <person name="Guignon V."/>
            <person name="Jahn K."/>
            <person name="Jamilloux V."/>
            <person name="Joet T."/>
            <person name="Labadie K."/>
            <person name="Lan T."/>
            <person name="Leclercq J."/>
            <person name="Lepelley M."/>
            <person name="Leroy T."/>
            <person name="Li L.T."/>
            <person name="Librado P."/>
            <person name="Lopez L."/>
            <person name="Munoz A."/>
            <person name="Noel B."/>
            <person name="Pallavicini A."/>
            <person name="Perrotta G."/>
            <person name="Poncet V."/>
            <person name="Pot D."/>
            <person name="Priyono X."/>
            <person name="Rigoreau M."/>
            <person name="Rouard M."/>
            <person name="Rozas J."/>
            <person name="Tranchant-Dubreuil C."/>
            <person name="VanBuren R."/>
            <person name="Zhang Q."/>
            <person name="Andrade A.C."/>
            <person name="Argout X."/>
            <person name="Bertrand B."/>
            <person name="de Kochko A."/>
            <person name="Graziosi G."/>
            <person name="Henry R.J."/>
            <person name="Jayarama X."/>
            <person name="Ming R."/>
            <person name="Nagai C."/>
            <person name="Rounsley S."/>
            <person name="Sankoff D."/>
            <person name="Giuliano G."/>
            <person name="Albert V.A."/>
            <person name="Wincker P."/>
            <person name="Lashermes P."/>
        </authorList>
    </citation>
    <scope>NUCLEOTIDE SEQUENCE [LARGE SCALE GENOMIC DNA]</scope>
    <source>
        <strain evidence="2">cv. DH200-94</strain>
    </source>
</reference>
<sequence length="43" mass="4796">MCLQNENLYCLPKTAMLCASSVCSAFVGSVNIPHYFIGDIFFF</sequence>
<gene>
    <name evidence="1" type="ORF">GSCOC_T00007279001</name>
</gene>